<gene>
    <name evidence="2" type="ORF">JS278_02344</name>
</gene>
<feature type="transmembrane region" description="Helical" evidence="1">
    <location>
        <begin position="191"/>
        <end position="209"/>
    </location>
</feature>
<proteinExistence type="predicted"/>
<reference evidence="2 3" key="1">
    <citation type="submission" date="2017-12" db="EMBL/GenBank/DDBJ databases">
        <title>The whole genome sequence of the Acidipropionibacterium virtanenii sp. nov. type strain JS278.</title>
        <authorList>
            <person name="Laine P."/>
            <person name="Deptula P."/>
            <person name="Varmanen P."/>
            <person name="Auvinen P."/>
        </authorList>
    </citation>
    <scope>NUCLEOTIDE SEQUENCE [LARGE SCALE GENOMIC DNA]</scope>
    <source>
        <strain evidence="2 3">JS278</strain>
    </source>
</reference>
<keyword evidence="1" id="KW-0472">Membrane</keyword>
<evidence type="ECO:0000313" key="3">
    <source>
        <dbReference type="Proteomes" id="UP000251995"/>
    </source>
</evidence>
<accession>A0A344UW37</accession>
<dbReference type="AlphaFoldDB" id="A0A344UW37"/>
<feature type="transmembrane region" description="Helical" evidence="1">
    <location>
        <begin position="109"/>
        <end position="127"/>
    </location>
</feature>
<keyword evidence="3" id="KW-1185">Reference proteome</keyword>
<dbReference type="RefSeq" id="WP_245935102.1">
    <property type="nucleotide sequence ID" value="NZ_CP025198.1"/>
</dbReference>
<feature type="transmembrane region" description="Helical" evidence="1">
    <location>
        <begin position="54"/>
        <end position="73"/>
    </location>
</feature>
<dbReference type="InterPro" id="IPR046283">
    <property type="entry name" value="DUF6320"/>
</dbReference>
<dbReference type="EMBL" id="CP025198">
    <property type="protein sequence ID" value="AXE39485.1"/>
    <property type="molecule type" value="Genomic_DNA"/>
</dbReference>
<evidence type="ECO:0000313" key="2">
    <source>
        <dbReference type="EMBL" id="AXE39485.1"/>
    </source>
</evidence>
<dbReference type="Pfam" id="PF19845">
    <property type="entry name" value="DUF6320"/>
    <property type="match status" value="1"/>
</dbReference>
<feature type="transmembrane region" description="Helical" evidence="1">
    <location>
        <begin position="79"/>
        <end position="100"/>
    </location>
</feature>
<name>A0A344UW37_9ACTN</name>
<protein>
    <recommendedName>
        <fullName evidence="4">Zinc ribbon domain-containing protein</fullName>
    </recommendedName>
</protein>
<keyword evidence="1" id="KW-0812">Transmembrane</keyword>
<evidence type="ECO:0008006" key="4">
    <source>
        <dbReference type="Google" id="ProtNLM"/>
    </source>
</evidence>
<dbReference type="Proteomes" id="UP000251995">
    <property type="component" value="Chromosome"/>
</dbReference>
<feature type="transmembrane region" description="Helical" evidence="1">
    <location>
        <begin position="166"/>
        <end position="185"/>
    </location>
</feature>
<sequence>MTRPGMRSCPKCEVGIEGEWARCPLCGAITEGASADSPLPTVSLRFSRRRLLRVLFLTSLVVILASFGLQLIFRRGADVGVLRSIWLGVAAMWLVVVMAVRKRRNIAKGTVYLVVLAGLVCAYWDYLTGWHRWSLTYVVPIVCGFAIIALLIAVRMMRMEVGDYTVYTGLTVLLGLVPILFLVFGWVTNPIASAICIGVSGLALIVQILTQRREMGHELVKRLRL</sequence>
<dbReference type="KEGG" id="acij:JS278_02344"/>
<organism evidence="2 3">
    <name type="scientific">Acidipropionibacterium virtanenii</name>
    <dbReference type="NCBI Taxonomy" id="2057246"/>
    <lineage>
        <taxon>Bacteria</taxon>
        <taxon>Bacillati</taxon>
        <taxon>Actinomycetota</taxon>
        <taxon>Actinomycetes</taxon>
        <taxon>Propionibacteriales</taxon>
        <taxon>Propionibacteriaceae</taxon>
        <taxon>Acidipropionibacterium</taxon>
    </lineage>
</organism>
<keyword evidence="1" id="KW-1133">Transmembrane helix</keyword>
<evidence type="ECO:0000256" key="1">
    <source>
        <dbReference type="SAM" id="Phobius"/>
    </source>
</evidence>
<feature type="transmembrane region" description="Helical" evidence="1">
    <location>
        <begin position="133"/>
        <end position="154"/>
    </location>
</feature>